<comment type="similarity">
    <text evidence="1">Belongs to the cyclin family. Cyclin D subfamily.</text>
</comment>
<dbReference type="CDD" id="cd20544">
    <property type="entry name" value="CYCLIN_AtCycD-like_rpt2"/>
    <property type="match status" value="1"/>
</dbReference>
<dbReference type="InterPro" id="IPR039361">
    <property type="entry name" value="Cyclin"/>
</dbReference>
<reference evidence="10" key="2">
    <citation type="submission" date="2025-08" db="UniProtKB">
        <authorList>
            <consortium name="RefSeq"/>
        </authorList>
    </citation>
    <scope>IDENTIFICATION</scope>
    <source>
        <tissue evidence="10">Leaves</tissue>
    </source>
</reference>
<accession>A0A6P6WF64</accession>
<dbReference type="InterPro" id="IPR013763">
    <property type="entry name" value="Cyclin-like_dom"/>
</dbReference>
<evidence type="ECO:0000256" key="1">
    <source>
        <dbReference type="ARBA" id="ARBA00009065"/>
    </source>
</evidence>
<evidence type="ECO:0000313" key="9">
    <source>
        <dbReference type="Proteomes" id="UP001652660"/>
    </source>
</evidence>
<dbReference type="SUPFAM" id="SSF47954">
    <property type="entry name" value="Cyclin-like"/>
    <property type="match status" value="2"/>
</dbReference>
<dbReference type="PROSITE" id="PS00292">
    <property type="entry name" value="CYCLINS"/>
    <property type="match status" value="1"/>
</dbReference>
<dbReference type="Gene3D" id="1.10.472.10">
    <property type="entry name" value="Cyclin-like"/>
    <property type="match status" value="2"/>
</dbReference>
<dbReference type="SMART" id="SM00385">
    <property type="entry name" value="CYCLIN"/>
    <property type="match status" value="1"/>
</dbReference>
<evidence type="ECO:0000256" key="3">
    <source>
        <dbReference type="ARBA" id="ARBA00023127"/>
    </source>
</evidence>
<evidence type="ECO:0000259" key="8">
    <source>
        <dbReference type="SMART" id="SM01332"/>
    </source>
</evidence>
<dbReference type="Pfam" id="PF00134">
    <property type="entry name" value="Cyclin_N"/>
    <property type="match status" value="1"/>
</dbReference>
<dbReference type="AlphaFoldDB" id="A0A6P6WF64"/>
<dbReference type="InterPro" id="IPR036915">
    <property type="entry name" value="Cyclin-like_sf"/>
</dbReference>
<dbReference type="RefSeq" id="XP_027112542.1">
    <property type="nucleotide sequence ID" value="XM_027256741.2"/>
</dbReference>
<dbReference type="GeneID" id="113731455"/>
<gene>
    <name evidence="10" type="primary">LOC113731455</name>
</gene>
<name>A0A6P6WF64_COFAR</name>
<evidence type="ECO:0000259" key="7">
    <source>
        <dbReference type="SMART" id="SM00385"/>
    </source>
</evidence>
<evidence type="ECO:0000256" key="2">
    <source>
        <dbReference type="ARBA" id="ARBA00022618"/>
    </source>
</evidence>
<dbReference type="InterPro" id="IPR004367">
    <property type="entry name" value="Cyclin_C-dom"/>
</dbReference>
<keyword evidence="2" id="KW-0132">Cell division</keyword>
<dbReference type="Proteomes" id="UP001652660">
    <property type="component" value="Chromosome 2e"/>
</dbReference>
<keyword evidence="9" id="KW-1185">Reference proteome</keyword>
<dbReference type="GO" id="GO:0010444">
    <property type="term" value="P:guard mother cell differentiation"/>
    <property type="evidence" value="ECO:0007669"/>
    <property type="project" value="UniProtKB-ARBA"/>
</dbReference>
<dbReference type="GO" id="GO:0048316">
    <property type="term" value="P:seed development"/>
    <property type="evidence" value="ECO:0007669"/>
    <property type="project" value="UniProtKB-ARBA"/>
</dbReference>
<sequence length="402" mass="45220">MAIEKNVHYHPQTQHQSLQSFSLDALYCEEEKWGDVEQEGEEDEGVLDVCESNTNAILKNNNNNGTATNCPSSLFPPPLHLPLLEQDLFWEDEELLSLFSKEKETQHLASSGNANAKDPVFSAARREAVEWILKVNAYYGFSTLTAILAINYLDRFLSSLHYQKDKPWMIQLASLTCLSLAAKVEEIQVPLLLDFQVLDSKYVFEAKTIQKMELLILSTLKWRMNPVTPISFLDHIIRRLGLKSHVHWEFLRRCESLLLTVMPDSGFSSYLPSVLATAIMLHVIHQVDPYNAIDYENQLLEVLGISKTKVTDCYEAIAVLSSTSNSLKRKYDPVPSSPLGVMDAFFNSGSSNDSWVGTTGGLSGSSPPEEPQPLIKKSRVQEQQMRLPSLTRVFVDIVGSPR</sequence>
<feature type="domain" description="Cyclin C-terminal" evidence="8">
    <location>
        <begin position="227"/>
        <end position="339"/>
    </location>
</feature>
<feature type="region of interest" description="Disordered" evidence="6">
    <location>
        <begin position="356"/>
        <end position="383"/>
    </location>
</feature>
<evidence type="ECO:0000313" key="10">
    <source>
        <dbReference type="RefSeq" id="XP_027112542.1"/>
    </source>
</evidence>
<dbReference type="FunFam" id="1.10.472.10:FF:000070">
    <property type="entry name" value="CYCLIN D32"/>
    <property type="match status" value="1"/>
</dbReference>
<evidence type="ECO:0000256" key="4">
    <source>
        <dbReference type="ARBA" id="ARBA00023306"/>
    </source>
</evidence>
<dbReference type="GO" id="GO:0051301">
    <property type="term" value="P:cell division"/>
    <property type="evidence" value="ECO:0007669"/>
    <property type="project" value="UniProtKB-KW"/>
</dbReference>
<dbReference type="InterPro" id="IPR048258">
    <property type="entry name" value="Cyclins_cyclin-box"/>
</dbReference>
<protein>
    <submittedName>
        <fullName evidence="10">Cyclin-D3-3</fullName>
    </submittedName>
</protein>
<reference evidence="9" key="1">
    <citation type="journal article" date="2025" name="Foods">
        <title>Unveiling the Microbial Signatures of Arabica Coffee Cherries: Insights into Ripeness Specific Diversity, Functional Traits, and Implications for Quality and Safety.</title>
        <authorList>
            <consortium name="RefSeq"/>
            <person name="Tenea G.N."/>
            <person name="Cifuentes V."/>
            <person name="Reyes P."/>
            <person name="Cevallos-Vallejos M."/>
        </authorList>
    </citation>
    <scope>NUCLEOTIDE SEQUENCE [LARGE SCALE GENOMIC DNA]</scope>
</reference>
<feature type="domain" description="Cyclin-like" evidence="7">
    <location>
        <begin position="130"/>
        <end position="218"/>
    </location>
</feature>
<organism evidence="9 10">
    <name type="scientific">Coffea arabica</name>
    <name type="common">Arabian coffee</name>
    <dbReference type="NCBI Taxonomy" id="13443"/>
    <lineage>
        <taxon>Eukaryota</taxon>
        <taxon>Viridiplantae</taxon>
        <taxon>Streptophyta</taxon>
        <taxon>Embryophyta</taxon>
        <taxon>Tracheophyta</taxon>
        <taxon>Spermatophyta</taxon>
        <taxon>Magnoliopsida</taxon>
        <taxon>eudicotyledons</taxon>
        <taxon>Gunneridae</taxon>
        <taxon>Pentapetalae</taxon>
        <taxon>asterids</taxon>
        <taxon>lamiids</taxon>
        <taxon>Gentianales</taxon>
        <taxon>Rubiaceae</taxon>
        <taxon>Ixoroideae</taxon>
        <taxon>Gardenieae complex</taxon>
        <taxon>Bertiereae - Coffeeae clade</taxon>
        <taxon>Coffeeae</taxon>
        <taxon>Coffea</taxon>
    </lineage>
</organism>
<dbReference type="InterPro" id="IPR006671">
    <property type="entry name" value="Cyclin_N"/>
</dbReference>
<dbReference type="Pfam" id="PF02984">
    <property type="entry name" value="Cyclin_C"/>
    <property type="match status" value="1"/>
</dbReference>
<keyword evidence="4" id="KW-0131">Cell cycle</keyword>
<dbReference type="OrthoDB" id="5590282at2759"/>
<dbReference type="SMART" id="SM01332">
    <property type="entry name" value="Cyclin_C"/>
    <property type="match status" value="1"/>
</dbReference>
<dbReference type="PANTHER" id="PTHR10177">
    <property type="entry name" value="CYCLINS"/>
    <property type="match status" value="1"/>
</dbReference>
<keyword evidence="3 5" id="KW-0195">Cyclin</keyword>
<dbReference type="CDD" id="cd20543">
    <property type="entry name" value="CYCLIN_AtCycD-like_rpt1"/>
    <property type="match status" value="1"/>
</dbReference>
<evidence type="ECO:0000256" key="5">
    <source>
        <dbReference type="RuleBase" id="RU000383"/>
    </source>
</evidence>
<proteinExistence type="inferred from homology"/>
<dbReference type="FunFam" id="1.10.472.10:FF:000074">
    <property type="entry name" value="D3-type cyclin"/>
    <property type="match status" value="1"/>
</dbReference>
<evidence type="ECO:0000256" key="6">
    <source>
        <dbReference type="SAM" id="MobiDB-lite"/>
    </source>
</evidence>